<dbReference type="GeneID" id="78372296"/>
<organism evidence="1 2">
    <name type="scientific">Ferrimicrobium acidiphilum DSM 19497</name>
    <dbReference type="NCBI Taxonomy" id="1121877"/>
    <lineage>
        <taxon>Bacteria</taxon>
        <taxon>Bacillati</taxon>
        <taxon>Actinomycetota</taxon>
        <taxon>Acidimicrobiia</taxon>
        <taxon>Acidimicrobiales</taxon>
        <taxon>Acidimicrobiaceae</taxon>
        <taxon>Ferrimicrobium</taxon>
    </lineage>
</organism>
<dbReference type="PATRIC" id="fig|1121877.4.peg.1132"/>
<keyword evidence="2" id="KW-1185">Reference proteome</keyword>
<proteinExistence type="predicted"/>
<reference evidence="1 2" key="1">
    <citation type="submission" date="2015-01" db="EMBL/GenBank/DDBJ databases">
        <title>Draft genome of the acidophilic iron oxidizer Ferrimicrobium acidiphilum strain T23.</title>
        <authorList>
            <person name="Poehlein A."/>
            <person name="Eisen S."/>
            <person name="Schloemann M."/>
            <person name="Johnson B.D."/>
            <person name="Daniel R."/>
            <person name="Muehling M."/>
        </authorList>
    </citation>
    <scope>NUCLEOTIDE SEQUENCE [LARGE SCALE GENOMIC DNA]</scope>
    <source>
        <strain evidence="1 2">T23</strain>
    </source>
</reference>
<accession>A0A0D8FVY5</accession>
<name>A0A0D8FVY5_9ACTN</name>
<dbReference type="Proteomes" id="UP000032336">
    <property type="component" value="Unassembled WGS sequence"/>
</dbReference>
<dbReference type="InterPro" id="IPR025566">
    <property type="entry name" value="DUF4331"/>
</dbReference>
<evidence type="ECO:0000313" key="2">
    <source>
        <dbReference type="Proteomes" id="UP000032336"/>
    </source>
</evidence>
<dbReference type="RefSeq" id="WP_035388897.1">
    <property type="nucleotide sequence ID" value="NZ_JQKF01000007.1"/>
</dbReference>
<dbReference type="AlphaFoldDB" id="A0A0D8FVY5"/>
<dbReference type="eggNOG" id="ENOG502Z7P1">
    <property type="taxonomic scope" value="Bacteria"/>
</dbReference>
<evidence type="ECO:0008006" key="3">
    <source>
        <dbReference type="Google" id="ProtNLM"/>
    </source>
</evidence>
<evidence type="ECO:0000313" key="1">
    <source>
        <dbReference type="EMBL" id="KJE77114.1"/>
    </source>
</evidence>
<dbReference type="STRING" id="1121877.FEAC_10440"/>
<dbReference type="EMBL" id="JXUW01000007">
    <property type="protein sequence ID" value="KJE77114.1"/>
    <property type="molecule type" value="Genomic_DNA"/>
</dbReference>
<protein>
    <recommendedName>
        <fullName evidence="3">DUF4331 domain-containing protein</fullName>
    </recommendedName>
</protein>
<dbReference type="Pfam" id="PF14224">
    <property type="entry name" value="DUF4331"/>
    <property type="match status" value="1"/>
</dbReference>
<comment type="caution">
    <text evidence="1">The sequence shown here is derived from an EMBL/GenBank/DDBJ whole genome shotgun (WGS) entry which is preliminary data.</text>
</comment>
<dbReference type="OrthoDB" id="9791748at2"/>
<gene>
    <name evidence="1" type="ORF">FEAC_10440</name>
</gene>
<sequence>MSSHREAPAISKDPVADSTDLYAFRSPDSPDTVTIIANYLPLQLPAGGPNFYEFGDDVLYEIHISNNGEPLSNITYQFQFHTELADPNTFLYNTGQITALDSPNWNRRQFYTVTRIDKNGYHELASNAPCPPSNVGPRSIPHYAPLADAAVVTTSDGEKIFAGQRAEGFYVDLGSIFDLGDLRPFSPDQLIPGPASAGVNATAGLNVASIAIQVPITLLTSNGSMPTSVTDPAAVLGIWTSANRQKVRVYDQAFTGKDSDVGPFVQVSRLGNPLFNEVIVPIGKKDLWNTLPPFADREFLSYVQHPELSSLLPVLYPGVFPDLAKYTAARADLVAILLTGIPTGVVDGLNTYTGPWYADMLRLNVAIPPSSSPSILGVLGGDLAGYPNGRRVYDDVVSIELRAIAGTTIPLVDKSYKPDAAAGAIYDVINPNKTSPSQLGPIGETYLNSFPYLGIPWDGFSNPSVTATPTLVNQ</sequence>